<evidence type="ECO:0000256" key="2">
    <source>
        <dbReference type="SAM" id="Phobius"/>
    </source>
</evidence>
<accession>A0A8J7TMI9</accession>
<keyword evidence="2" id="KW-0472">Membrane</keyword>
<name>A0A8J7TMI9_9BACT</name>
<feature type="transmembrane region" description="Helical" evidence="2">
    <location>
        <begin position="20"/>
        <end position="38"/>
    </location>
</feature>
<dbReference type="AlphaFoldDB" id="A0A8J7TMI9"/>
<protein>
    <recommendedName>
        <fullName evidence="5">Glycosyltransferase RgtA/B/C/D-like domain-containing protein</fullName>
    </recommendedName>
</protein>
<keyword evidence="2" id="KW-0812">Transmembrane</keyword>
<organism evidence="3 4">
    <name type="scientific">Candidatus Obscuribacter phosphatis</name>
    <dbReference type="NCBI Taxonomy" id="1906157"/>
    <lineage>
        <taxon>Bacteria</taxon>
        <taxon>Bacillati</taxon>
        <taxon>Candidatus Melainabacteria</taxon>
        <taxon>Candidatus Obscuribacterales</taxon>
        <taxon>Candidatus Obscuribacteraceae</taxon>
        <taxon>Candidatus Obscuribacter</taxon>
    </lineage>
</organism>
<dbReference type="EMBL" id="JAFLCK010000014">
    <property type="protein sequence ID" value="MBN8660860.1"/>
    <property type="molecule type" value="Genomic_DNA"/>
</dbReference>
<comment type="caution">
    <text evidence="3">The sequence shown here is derived from an EMBL/GenBank/DDBJ whole genome shotgun (WGS) entry which is preliminary data.</text>
</comment>
<dbReference type="PANTHER" id="PTHR44216:SF3">
    <property type="entry name" value="PROTEIN O-MANNOSYL-TRANSFERASE TMTC2"/>
    <property type="match status" value="1"/>
</dbReference>
<feature type="transmembrane region" description="Helical" evidence="2">
    <location>
        <begin position="162"/>
        <end position="180"/>
    </location>
</feature>
<proteinExistence type="predicted"/>
<dbReference type="GO" id="GO:0035269">
    <property type="term" value="P:protein O-linked glycosylation via mannose"/>
    <property type="evidence" value="ECO:0007669"/>
    <property type="project" value="TreeGrafter"/>
</dbReference>
<feature type="transmembrane region" description="Helical" evidence="2">
    <location>
        <begin position="359"/>
        <end position="378"/>
    </location>
</feature>
<feature type="transmembrane region" description="Helical" evidence="2">
    <location>
        <begin position="241"/>
        <end position="263"/>
    </location>
</feature>
<feature type="transmembrane region" description="Helical" evidence="2">
    <location>
        <begin position="103"/>
        <end position="123"/>
    </location>
</feature>
<evidence type="ECO:0008006" key="5">
    <source>
        <dbReference type="Google" id="ProtNLM"/>
    </source>
</evidence>
<evidence type="ECO:0000313" key="4">
    <source>
        <dbReference type="Proteomes" id="UP000664277"/>
    </source>
</evidence>
<keyword evidence="2" id="KW-1133">Transmembrane helix</keyword>
<feature type="transmembrane region" description="Helical" evidence="2">
    <location>
        <begin position="129"/>
        <end position="150"/>
    </location>
</feature>
<evidence type="ECO:0000313" key="3">
    <source>
        <dbReference type="EMBL" id="MBN8660860.1"/>
    </source>
</evidence>
<gene>
    <name evidence="3" type="ORF">J0M35_10875</name>
</gene>
<feature type="transmembrane region" description="Helical" evidence="2">
    <location>
        <begin position="328"/>
        <end position="353"/>
    </location>
</feature>
<dbReference type="InterPro" id="IPR052384">
    <property type="entry name" value="TMTC_O-mannosyltransferase"/>
</dbReference>
<feature type="region of interest" description="Disordered" evidence="1">
    <location>
        <begin position="542"/>
        <end position="561"/>
    </location>
</feature>
<dbReference type="Proteomes" id="UP000664277">
    <property type="component" value="Unassembled WGS sequence"/>
</dbReference>
<sequence length="708" mass="78714">MQRRLQKAGIDLGSIRTQLFIAIVICVFAAFINYAGTLKDGFLLDDFLHLNYCARALAGDWQPFLMNFTGNWGGSDLMLSYRPVVSLSILFDYLLYRTNPWGYHFTNLVIFAACTALAASLSLVLTQRLAPRLCGAAALFGGLLFAAYPLHAETVAWIIGRVDSLATLFYLASLLLFLRARTHGSKDFRRLSLLSFLLALTSKEIAVSLPFAVFIVTFILDLPQNKPLTAAKNAIKASLPYLGLLLAFALVRQLILGTTIGGYGRADIWQSLSNFLNRDSLIKIIVPVSEEYHYLSKAIKPAVLPVALITLLAVVRSLLHGAPGKLKILLSIPLLMLWCFIALLPAFQIWHIYPNLVGSRLFFLSSVPLCLVLTMKALPGHIAVDKKKMTIWLMSGCLALSSLYLIWCHLLQINLQAWHHASSRMEKFDEQITKLAMTNAKVALANLPQDYKGAGMIGRRLYLDILVSPPLKDRSLSERLLTAEKPGEYFDRKEWKEIVKELSKGAPLVYFDNNTENFYVYKAPLLSLQSWLKQKESKIEPKAESRIEPKKAAKEESENKSENGYDCLKDLLQAQANTNEKDWMVVDKGATTLTKVVSPNSCESLEVAVAEKPYILTLDLPLPSLLDSPESDLVLELKAQKEGKSIAPQVVLIDEKGELAARLPQTNEVSLSAIKALAAPAMQKGRLGVYLEPGNTIIEKILLKRLIN</sequence>
<dbReference type="GO" id="GO:0000030">
    <property type="term" value="F:mannosyltransferase activity"/>
    <property type="evidence" value="ECO:0007669"/>
    <property type="project" value="TreeGrafter"/>
</dbReference>
<feature type="transmembrane region" description="Helical" evidence="2">
    <location>
        <begin position="390"/>
        <end position="407"/>
    </location>
</feature>
<feature type="transmembrane region" description="Helical" evidence="2">
    <location>
        <begin position="192"/>
        <end position="220"/>
    </location>
</feature>
<evidence type="ECO:0000256" key="1">
    <source>
        <dbReference type="SAM" id="MobiDB-lite"/>
    </source>
</evidence>
<reference evidence="3" key="1">
    <citation type="submission" date="2021-02" db="EMBL/GenBank/DDBJ databases">
        <title>Genome-Resolved Metagenomics of a Microbial Community Performing Photosynthetic Biological Nutrient Removal.</title>
        <authorList>
            <person name="Mcdaniel E.A."/>
        </authorList>
    </citation>
    <scope>NUCLEOTIDE SEQUENCE</scope>
    <source>
        <strain evidence="3">UWPOB_OBS1</strain>
    </source>
</reference>
<dbReference type="PANTHER" id="PTHR44216">
    <property type="entry name" value="PROTEIN O-MANNOSYL-TRANSFERASE TMTC2"/>
    <property type="match status" value="1"/>
</dbReference>